<dbReference type="AlphaFoldDB" id="D8L147"/>
<dbReference type="Pfam" id="PF14337">
    <property type="entry name" value="Abi_alpha"/>
    <property type="match status" value="1"/>
</dbReference>
<dbReference type="RefSeq" id="WP_015707156.1">
    <property type="nucleotide sequence ID" value="NC_015578.1"/>
</dbReference>
<protein>
    <recommendedName>
        <fullName evidence="4">DUF4393 domain-containing protein</fullName>
    </recommendedName>
</protein>
<evidence type="ECO:0000313" key="3">
    <source>
        <dbReference type="Proteomes" id="UP000009223"/>
    </source>
</evidence>
<gene>
    <name evidence="2" type="ordered locus">TREPR_3104</name>
</gene>
<sequence length="266" mass="30316">MMDKDSLEVAKDLVKEVGKAVYNDGGKPIVEPTGELIGLIPRAIKAALLPLEKWIISKEYNLSETKLLLNIKLENINPENIEPPETHIAVPALQYISYCMDNIELRNMYANLLAASMNKVVKNGVHPAFVEIIKQLCPNEAKILKYLKQKTAIPIITLRYEIDNTGIGMNILEHFSNVGEKCDCEPPIKIQHYFDNFNRLGITYIPPDYLLTENNIYEELENHPFIKEKMVIPENYKAKGYKTNKINKKGLFLTAFGKEFCKTCID</sequence>
<dbReference type="Gene3D" id="3.30.110.190">
    <property type="match status" value="1"/>
</dbReference>
<accession>D8L147</accession>
<reference evidence="2" key="2">
    <citation type="submission" date="2009-12" db="EMBL/GenBank/DDBJ databases">
        <authorList>
            <person name="Tetu S.G."/>
            <person name="Matson E."/>
            <person name="Ren Q."/>
            <person name="Seshadri R."/>
            <person name="Elbourne L."/>
            <person name="Hassan K.A."/>
            <person name="Durkin A."/>
            <person name="Radune D."/>
            <person name="Mohamoud Y."/>
            <person name="Shay R."/>
            <person name="Jin S."/>
            <person name="Zhang X."/>
            <person name="Lucey K."/>
            <person name="Ballor N.R."/>
            <person name="Ottesen E."/>
            <person name="Rosenthal R."/>
            <person name="Allen A."/>
            <person name="Leadbetter J.R."/>
            <person name="Paulsen I.T."/>
        </authorList>
    </citation>
    <scope>NUCLEOTIDE SEQUENCE</scope>
    <source>
        <strain evidence="2">ZAS-2</strain>
    </source>
</reference>
<dbReference type="KEGG" id="tpi:TREPR_3104"/>
<keyword evidence="3" id="KW-1185">Reference proteome</keyword>
<name>D8L147_TREPZ</name>
<evidence type="ECO:0008006" key="4">
    <source>
        <dbReference type="Google" id="ProtNLM"/>
    </source>
</evidence>
<evidence type="ECO:0000313" key="1">
    <source>
        <dbReference type="EMBL" id="ADJ19591.1"/>
    </source>
</evidence>
<dbReference type="EMBL" id="FJ479768">
    <property type="protein sequence ID" value="ADJ19591.1"/>
    <property type="molecule type" value="Genomic_DNA"/>
</dbReference>
<dbReference type="eggNOG" id="COG5470">
    <property type="taxonomic scope" value="Bacteria"/>
</dbReference>
<dbReference type="InterPro" id="IPR025506">
    <property type="entry name" value="Abi_alpha"/>
</dbReference>
<reference evidence="3" key="1">
    <citation type="submission" date="2009-12" db="EMBL/GenBank/DDBJ databases">
        <title>Complete sequence of Treponema primitia strain ZAS-2.</title>
        <authorList>
            <person name="Tetu S.G."/>
            <person name="Matson E."/>
            <person name="Ren Q."/>
            <person name="Seshadri R."/>
            <person name="Elbourne L."/>
            <person name="Hassan K.A."/>
            <person name="Durkin A."/>
            <person name="Radune D."/>
            <person name="Mohamoud Y."/>
            <person name="Shay R."/>
            <person name="Jin S."/>
            <person name="Zhang X."/>
            <person name="Lucey K."/>
            <person name="Ballor N.R."/>
            <person name="Ottesen E."/>
            <person name="Rosenthal R."/>
            <person name="Allen A."/>
            <person name="Leadbetter J.R."/>
            <person name="Paulsen I.T."/>
        </authorList>
    </citation>
    <scope>NUCLEOTIDE SEQUENCE [LARGE SCALE GENOMIC DNA]</scope>
    <source>
        <strain evidence="3">ATCC BAA-887 / DSM 12427 / ZAS-2</strain>
    </source>
</reference>
<dbReference type="STRING" id="545694.TREPR_3104"/>
<evidence type="ECO:0000313" key="2">
    <source>
        <dbReference type="EMBL" id="AEF85961.1"/>
    </source>
</evidence>
<dbReference type="EMBL" id="CP001843">
    <property type="protein sequence ID" value="AEF85961.1"/>
    <property type="molecule type" value="Genomic_DNA"/>
</dbReference>
<reference evidence="1" key="3">
    <citation type="journal article" date="2010" name="Environ. Microbiol.">
        <title>Selenium controls transcription of paralogous formate dehydrogenase genes in the termite gut acetogen, Treponema primitia.</title>
        <authorList>
            <person name="Matson E.G."/>
            <person name="Zhang X."/>
            <person name="Leadbetter J.R."/>
        </authorList>
    </citation>
    <scope>NUCLEOTIDE SEQUENCE</scope>
    <source>
        <strain evidence="1">ZAS-2</strain>
    </source>
</reference>
<dbReference type="OrthoDB" id="1347735at2"/>
<dbReference type="HOGENOM" id="CLU_086036_1_0_12"/>
<proteinExistence type="predicted"/>
<dbReference type="Proteomes" id="UP000009223">
    <property type="component" value="Chromosome"/>
</dbReference>
<organism evidence="1">
    <name type="scientific">Treponema primitia (strain ATCC BAA-887 / DSM 12427 / ZAS-2)</name>
    <dbReference type="NCBI Taxonomy" id="545694"/>
    <lineage>
        <taxon>Bacteria</taxon>
        <taxon>Pseudomonadati</taxon>
        <taxon>Spirochaetota</taxon>
        <taxon>Spirochaetia</taxon>
        <taxon>Spirochaetales</taxon>
        <taxon>Treponemataceae</taxon>
        <taxon>Treponema</taxon>
    </lineage>
</organism>
<reference evidence="2 3" key="4">
    <citation type="journal article" date="2011" name="ISME J.">
        <title>RNA-seq reveals cooperative metabolic interactions between two termite-gut spirochete species in co-culture.</title>
        <authorList>
            <person name="Rosenthal A.Z."/>
            <person name="Matson E.G."/>
            <person name="Eldar A."/>
            <person name="Leadbetter J.R."/>
        </authorList>
    </citation>
    <scope>NUCLEOTIDE SEQUENCE [LARGE SCALE GENOMIC DNA]</scope>
    <source>
        <strain evidence="3">ATCC BAA-887 / DSM 12427 / ZAS-2</strain>
        <strain evidence="2">ZAS-2</strain>
    </source>
</reference>